<keyword evidence="11" id="KW-1185">Reference proteome</keyword>
<keyword evidence="6 8" id="KW-0472">Membrane</keyword>
<keyword evidence="3 8" id="KW-0812">Transmembrane</keyword>
<comment type="caution">
    <text evidence="10">The sequence shown here is derived from an EMBL/GenBank/DDBJ whole genome shotgun (WGS) entry which is preliminary data.</text>
</comment>
<feature type="coiled-coil region" evidence="7">
    <location>
        <begin position="29"/>
        <end position="56"/>
    </location>
</feature>
<protein>
    <recommendedName>
        <fullName evidence="9">GOLD domain-containing protein</fullName>
    </recommendedName>
</protein>
<keyword evidence="7" id="KW-0175">Coiled coil</keyword>
<evidence type="ECO:0000313" key="10">
    <source>
        <dbReference type="EMBL" id="MQM15694.1"/>
    </source>
</evidence>
<evidence type="ECO:0000256" key="1">
    <source>
        <dbReference type="ARBA" id="ARBA00004479"/>
    </source>
</evidence>
<gene>
    <name evidence="10" type="ORF">Taro_048644</name>
</gene>
<feature type="transmembrane region" description="Helical" evidence="8">
    <location>
        <begin position="74"/>
        <end position="94"/>
    </location>
</feature>
<dbReference type="Gene3D" id="3.40.720.10">
    <property type="entry name" value="Alkaline Phosphatase, subunit A"/>
    <property type="match status" value="1"/>
</dbReference>
<comment type="similarity">
    <text evidence="2">Belongs to the EMP24/GP25L family.</text>
</comment>
<evidence type="ECO:0000256" key="3">
    <source>
        <dbReference type="ARBA" id="ARBA00022692"/>
    </source>
</evidence>
<dbReference type="InterPro" id="IPR009038">
    <property type="entry name" value="GOLD_dom"/>
</dbReference>
<dbReference type="Pfam" id="PF01105">
    <property type="entry name" value="EMP24_GP25L"/>
    <property type="match status" value="1"/>
</dbReference>
<dbReference type="PANTHER" id="PTHR22811">
    <property type="entry name" value="TRANSMEMBRANE EMP24 DOMAIN-CONTAINING PROTEIN"/>
    <property type="match status" value="1"/>
</dbReference>
<accession>A0A843X8P2</accession>
<evidence type="ECO:0000256" key="7">
    <source>
        <dbReference type="SAM" id="Coils"/>
    </source>
</evidence>
<evidence type="ECO:0000256" key="6">
    <source>
        <dbReference type="ARBA" id="ARBA00023136"/>
    </source>
</evidence>
<evidence type="ECO:0000256" key="2">
    <source>
        <dbReference type="ARBA" id="ARBA00007104"/>
    </source>
</evidence>
<organism evidence="10 11">
    <name type="scientific">Colocasia esculenta</name>
    <name type="common">Wild taro</name>
    <name type="synonym">Arum esculentum</name>
    <dbReference type="NCBI Taxonomy" id="4460"/>
    <lineage>
        <taxon>Eukaryota</taxon>
        <taxon>Viridiplantae</taxon>
        <taxon>Streptophyta</taxon>
        <taxon>Embryophyta</taxon>
        <taxon>Tracheophyta</taxon>
        <taxon>Spermatophyta</taxon>
        <taxon>Magnoliopsida</taxon>
        <taxon>Liliopsida</taxon>
        <taxon>Araceae</taxon>
        <taxon>Aroideae</taxon>
        <taxon>Colocasieae</taxon>
        <taxon>Colocasia</taxon>
    </lineage>
</organism>
<sequence>MKSSVVRVNLPNGDMVGHTGDIKATIVTCKAADEAVKVMELELKKLEDTVKSIHEEMFYLRSREEEMRTTNSRMAWLSFLSLAVCLSVAGLQLWHLKTFFERKKLL</sequence>
<dbReference type="SMART" id="SM01190">
    <property type="entry name" value="EMP24_GP25L"/>
    <property type="match status" value="1"/>
</dbReference>
<dbReference type="Proteomes" id="UP000652761">
    <property type="component" value="Unassembled WGS sequence"/>
</dbReference>
<feature type="domain" description="GOLD" evidence="9">
    <location>
        <begin position="5"/>
        <end position="101"/>
    </location>
</feature>
<dbReference type="GO" id="GO:0016020">
    <property type="term" value="C:membrane"/>
    <property type="evidence" value="ECO:0007669"/>
    <property type="project" value="UniProtKB-SubCell"/>
</dbReference>
<reference evidence="10" key="1">
    <citation type="submission" date="2017-07" db="EMBL/GenBank/DDBJ databases">
        <title>Taro Niue Genome Assembly and Annotation.</title>
        <authorList>
            <person name="Atibalentja N."/>
            <person name="Keating K."/>
            <person name="Fields C.J."/>
        </authorList>
    </citation>
    <scope>NUCLEOTIDE SEQUENCE</scope>
    <source>
        <strain evidence="10">Niue_2</strain>
        <tissue evidence="10">Leaf</tissue>
    </source>
</reference>
<dbReference type="InterPro" id="IPR017850">
    <property type="entry name" value="Alkaline_phosphatase_core_sf"/>
</dbReference>
<name>A0A843X8P2_COLES</name>
<dbReference type="GO" id="GO:0003824">
    <property type="term" value="F:catalytic activity"/>
    <property type="evidence" value="ECO:0007669"/>
    <property type="project" value="InterPro"/>
</dbReference>
<dbReference type="OrthoDB" id="759142at2759"/>
<keyword evidence="5 8" id="KW-1133">Transmembrane helix</keyword>
<dbReference type="EMBL" id="NMUH01006640">
    <property type="protein sequence ID" value="MQM15694.1"/>
    <property type="molecule type" value="Genomic_DNA"/>
</dbReference>
<comment type="subcellular location">
    <subcellularLocation>
        <location evidence="1">Membrane</location>
        <topology evidence="1">Single-pass type I membrane protein</topology>
    </subcellularLocation>
</comment>
<keyword evidence="4" id="KW-0732">Signal</keyword>
<dbReference type="InterPro" id="IPR015720">
    <property type="entry name" value="Emp24-like"/>
</dbReference>
<evidence type="ECO:0000256" key="8">
    <source>
        <dbReference type="SAM" id="Phobius"/>
    </source>
</evidence>
<evidence type="ECO:0000256" key="4">
    <source>
        <dbReference type="ARBA" id="ARBA00022729"/>
    </source>
</evidence>
<evidence type="ECO:0000259" key="9">
    <source>
        <dbReference type="SMART" id="SM01190"/>
    </source>
</evidence>
<dbReference type="AlphaFoldDB" id="A0A843X8P2"/>
<evidence type="ECO:0000256" key="5">
    <source>
        <dbReference type="ARBA" id="ARBA00022989"/>
    </source>
</evidence>
<evidence type="ECO:0000313" key="11">
    <source>
        <dbReference type="Proteomes" id="UP000652761"/>
    </source>
</evidence>
<proteinExistence type="inferred from homology"/>
<dbReference type="GO" id="GO:0046872">
    <property type="term" value="F:metal ion binding"/>
    <property type="evidence" value="ECO:0007669"/>
    <property type="project" value="InterPro"/>
</dbReference>